<organism evidence="2 3">
    <name type="scientific">Catellatospora bangladeshensis</name>
    <dbReference type="NCBI Taxonomy" id="310355"/>
    <lineage>
        <taxon>Bacteria</taxon>
        <taxon>Bacillati</taxon>
        <taxon>Actinomycetota</taxon>
        <taxon>Actinomycetes</taxon>
        <taxon>Micromonosporales</taxon>
        <taxon>Micromonosporaceae</taxon>
        <taxon>Catellatospora</taxon>
    </lineage>
</organism>
<comment type="caution">
    <text evidence="2">The sequence shown here is derived from an EMBL/GenBank/DDBJ whole genome shotgun (WGS) entry which is preliminary data.</text>
</comment>
<keyword evidence="1" id="KW-0472">Membrane</keyword>
<dbReference type="AlphaFoldDB" id="A0A8J3NL30"/>
<keyword evidence="3" id="KW-1185">Reference proteome</keyword>
<name>A0A8J3NL30_9ACTN</name>
<keyword evidence="1" id="KW-0812">Transmembrane</keyword>
<dbReference type="EMBL" id="BONF01000028">
    <property type="protein sequence ID" value="GIF83351.1"/>
    <property type="molecule type" value="Genomic_DNA"/>
</dbReference>
<feature type="transmembrane region" description="Helical" evidence="1">
    <location>
        <begin position="194"/>
        <end position="212"/>
    </location>
</feature>
<feature type="transmembrane region" description="Helical" evidence="1">
    <location>
        <begin position="45"/>
        <end position="66"/>
    </location>
</feature>
<feature type="transmembrane region" description="Helical" evidence="1">
    <location>
        <begin position="21"/>
        <end position="39"/>
    </location>
</feature>
<feature type="transmembrane region" description="Helical" evidence="1">
    <location>
        <begin position="164"/>
        <end position="188"/>
    </location>
</feature>
<protein>
    <submittedName>
        <fullName evidence="2">Uncharacterized protein</fullName>
    </submittedName>
</protein>
<proteinExistence type="predicted"/>
<reference evidence="2 3" key="1">
    <citation type="submission" date="2021-01" db="EMBL/GenBank/DDBJ databases">
        <title>Whole genome shotgun sequence of Catellatospora bangladeshensis NBRC 107357.</title>
        <authorList>
            <person name="Komaki H."/>
            <person name="Tamura T."/>
        </authorList>
    </citation>
    <scope>NUCLEOTIDE SEQUENCE [LARGE SCALE GENOMIC DNA]</scope>
    <source>
        <strain evidence="2 3">NBRC 107357</strain>
    </source>
</reference>
<evidence type="ECO:0000313" key="2">
    <source>
        <dbReference type="EMBL" id="GIF83351.1"/>
    </source>
</evidence>
<accession>A0A8J3NL30</accession>
<sequence>MINSLLGGFDVYVIRARVYPGLLALVLPVGVMGVALIQLRPALAWVPMAASMGTLFFLSSFTRSLGRRLEPKLVRQWDGLPTTRMLRHRETHNALVFEERRKALEKLTGVALPTKRQESNSPTKADDAYIAAVRKLINRVRDSTTEFPRVFEENIHYGFARNLLALKAIALIVLAFSSMGISILVWRGGATPEAIAALSFYALAAVLWTFFIRPAWVHQVGQTYADRLFDALDVIDAQPPATLPGQRESANDSVGPN</sequence>
<evidence type="ECO:0000313" key="3">
    <source>
        <dbReference type="Proteomes" id="UP000601223"/>
    </source>
</evidence>
<keyword evidence="1" id="KW-1133">Transmembrane helix</keyword>
<evidence type="ECO:0000256" key="1">
    <source>
        <dbReference type="SAM" id="Phobius"/>
    </source>
</evidence>
<dbReference type="Proteomes" id="UP000601223">
    <property type="component" value="Unassembled WGS sequence"/>
</dbReference>
<gene>
    <name evidence="2" type="ORF">Cba03nite_47000</name>
</gene>